<protein>
    <recommendedName>
        <fullName evidence="3">F-box domain-containing protein</fullName>
    </recommendedName>
</protein>
<proteinExistence type="predicted"/>
<organism evidence="1 2">
    <name type="scientific">Phanerochaete sordida</name>
    <dbReference type="NCBI Taxonomy" id="48140"/>
    <lineage>
        <taxon>Eukaryota</taxon>
        <taxon>Fungi</taxon>
        <taxon>Dikarya</taxon>
        <taxon>Basidiomycota</taxon>
        <taxon>Agaricomycotina</taxon>
        <taxon>Agaricomycetes</taxon>
        <taxon>Polyporales</taxon>
        <taxon>Phanerochaetaceae</taxon>
        <taxon>Phanerochaete</taxon>
    </lineage>
</organism>
<evidence type="ECO:0000313" key="2">
    <source>
        <dbReference type="Proteomes" id="UP000703269"/>
    </source>
</evidence>
<keyword evidence="2" id="KW-1185">Reference proteome</keyword>
<evidence type="ECO:0008006" key="3">
    <source>
        <dbReference type="Google" id="ProtNLM"/>
    </source>
</evidence>
<dbReference type="Proteomes" id="UP000703269">
    <property type="component" value="Unassembled WGS sequence"/>
</dbReference>
<sequence length="465" mass="53299">MLLPFDTLTEVMDLLERPDASVMSRTCRTLHHTCPRILLRGTVTIWSEVELLSLHTFLSVDQRRCGFLRSLALVVEVDDDAESLELVTSLLSDSKQLVQLDLPRWIVLGLDESLLHAESFLPGLRVLGLDGTPDEIDAFLEGLRTPLESITARFWPETYPNEVPINALRDMKDTLETVNIYCGARLDTAEAPAPVVFPLVTKLTLRIPTHGDLKVIEDHFPNLQRLVIRGPGIYRPTDMSTRFHRDLNIHRDSNQPWKSMEFLRGDLRDLYALGVICKVEHLEVDSRDYLHGDEYEYELLEQVLYSTCPTTLLLPHYVDRLASLRLSNLIALARDSLRSLRLVLRMPEFRFHTDPFIELRSLCEELSGHALEHLQIKFEEFLVPSDAADDYIDLNIAKLADCAFHGLTLRTFCIESRDTPWAYPKIFVRHSGADGKSYPHAYRQLPWDARAMEILEASPFELEDE</sequence>
<dbReference type="AlphaFoldDB" id="A0A9P3GPW0"/>
<evidence type="ECO:0000313" key="1">
    <source>
        <dbReference type="EMBL" id="GJE99530.1"/>
    </source>
</evidence>
<dbReference type="OrthoDB" id="2757830at2759"/>
<name>A0A9P3GPW0_9APHY</name>
<dbReference type="EMBL" id="BPQB01000112">
    <property type="protein sequence ID" value="GJE99530.1"/>
    <property type="molecule type" value="Genomic_DNA"/>
</dbReference>
<accession>A0A9P3GPW0</accession>
<comment type="caution">
    <text evidence="1">The sequence shown here is derived from an EMBL/GenBank/DDBJ whole genome shotgun (WGS) entry which is preliminary data.</text>
</comment>
<gene>
    <name evidence="1" type="ORF">PsYK624_157970</name>
</gene>
<reference evidence="1 2" key="1">
    <citation type="submission" date="2021-08" db="EMBL/GenBank/DDBJ databases">
        <title>Draft Genome Sequence of Phanerochaete sordida strain YK-624.</title>
        <authorList>
            <person name="Mori T."/>
            <person name="Dohra H."/>
            <person name="Suzuki T."/>
            <person name="Kawagishi H."/>
            <person name="Hirai H."/>
        </authorList>
    </citation>
    <scope>NUCLEOTIDE SEQUENCE [LARGE SCALE GENOMIC DNA]</scope>
    <source>
        <strain evidence="1 2">YK-624</strain>
    </source>
</reference>